<dbReference type="UniPathway" id="UPA00554">
    <property type="reaction ID" value="UER00611"/>
</dbReference>
<dbReference type="Gene3D" id="3.90.110.10">
    <property type="entry name" value="Lactate dehydrogenase/glycoside hydrolase, family 4, C-terminal"/>
    <property type="match status" value="1"/>
</dbReference>
<evidence type="ECO:0000256" key="4">
    <source>
        <dbReference type="ARBA" id="ARBA00012967"/>
    </source>
</evidence>
<dbReference type="InterPro" id="IPR001236">
    <property type="entry name" value="Lactate/malate_DH_N"/>
</dbReference>
<evidence type="ECO:0000259" key="11">
    <source>
        <dbReference type="Pfam" id="PF00056"/>
    </source>
</evidence>
<feature type="binding site" evidence="8">
    <location>
        <position position="167"/>
    </location>
    <ligand>
        <name>beta-D-fructose 1,6-bisphosphate</name>
        <dbReference type="ChEBI" id="CHEBI:32966"/>
        <note>allosteric activator</note>
    </ligand>
</feature>
<dbReference type="Pfam" id="PF00056">
    <property type="entry name" value="Ldh_1_N"/>
    <property type="match status" value="1"/>
</dbReference>
<dbReference type="InterPro" id="IPR022383">
    <property type="entry name" value="Lactate/malate_DH_C"/>
</dbReference>
<comment type="caution">
    <text evidence="13">The sequence shown here is derived from an EMBL/GenBank/DDBJ whole genome shotgun (WGS) entry which is preliminary data.</text>
</comment>
<keyword evidence="14" id="KW-1185">Reference proteome</keyword>
<accession>A0A2T4J676</accession>
<dbReference type="HAMAP" id="MF_00488">
    <property type="entry name" value="Lactate_dehydrog"/>
    <property type="match status" value="1"/>
</dbReference>
<keyword evidence="6 8" id="KW-0520">NAD</keyword>
<feature type="binding site" evidence="8">
    <location>
        <position position="142"/>
    </location>
    <ligand>
        <name>NAD(+)</name>
        <dbReference type="ChEBI" id="CHEBI:57540"/>
    </ligand>
</feature>
<sequence>MAATVGIVGVGLVGSAAAYAIALSGIAGRIVLVDHVPALAQAQAEDIAHAVPFASATQVEAGDYDRLAGAEVVIIAAGVNQKPGETRIALLSRNAAVFASVVGEVRRVAPDAILLVATNPVDVMTEITTRLSGLPPGRVIGSGTILDTARFRSLLGRHLGISPQSVHAYVLGEHGDSEVLAWSTARAGSVGIRDFAAQVGAAITDQVRAEIDDGVRRAAYRIIAGKGATNYGIGAGLMRLTRAVLRDEGAVLSVSIHTPLVAGVRDVALSIPRVVNRRGVTADLMPDLDAAETEALHRSARLLADLAAEVRL</sequence>
<evidence type="ECO:0000313" key="13">
    <source>
        <dbReference type="EMBL" id="PTE13365.1"/>
    </source>
</evidence>
<evidence type="ECO:0000259" key="12">
    <source>
        <dbReference type="Pfam" id="PF02866"/>
    </source>
</evidence>
<dbReference type="RefSeq" id="WP_107674256.1">
    <property type="nucleotide sequence ID" value="NZ_PZKE01000015.1"/>
</dbReference>
<dbReference type="EMBL" id="PZKE01000015">
    <property type="protein sequence ID" value="PTE13365.1"/>
    <property type="molecule type" value="Genomic_DNA"/>
</dbReference>
<dbReference type="NCBIfam" id="TIGR01771">
    <property type="entry name" value="L-LDH-NAD"/>
    <property type="match status" value="1"/>
</dbReference>
<feature type="binding site" evidence="8">
    <location>
        <position position="13"/>
    </location>
    <ligand>
        <name>NAD(+)</name>
        <dbReference type="ChEBI" id="CHEBI:57540"/>
    </ligand>
</feature>
<dbReference type="PANTHER" id="PTHR43128:SF16">
    <property type="entry name" value="L-LACTATE DEHYDROGENASE"/>
    <property type="match status" value="1"/>
</dbReference>
<dbReference type="Proteomes" id="UP000241362">
    <property type="component" value="Unassembled WGS sequence"/>
</dbReference>
<feature type="binding site" evidence="8">
    <location>
        <position position="87"/>
    </location>
    <ligand>
        <name>substrate</name>
    </ligand>
</feature>
<feature type="domain" description="Lactate/malate dehydrogenase C-terminal" evidence="12">
    <location>
        <begin position="144"/>
        <end position="304"/>
    </location>
</feature>
<comment type="function">
    <text evidence="8">Catalyzes the conversion of lactate to pyruvate.</text>
</comment>
<comment type="caution">
    <text evidence="8">Lacks conserved residue(s) required for the propagation of feature annotation.</text>
</comment>
<feature type="binding site" evidence="8">
    <location>
        <begin position="119"/>
        <end position="122"/>
    </location>
    <ligand>
        <name>substrate</name>
    </ligand>
</feature>
<dbReference type="SUPFAM" id="SSF56327">
    <property type="entry name" value="LDH C-terminal domain-like"/>
    <property type="match status" value="1"/>
</dbReference>
<feature type="binding site" evidence="8">
    <location>
        <begin position="117"/>
        <end position="119"/>
    </location>
    <ligand>
        <name>NAD(+)</name>
        <dbReference type="ChEBI" id="CHEBI:57540"/>
    </ligand>
</feature>
<evidence type="ECO:0000256" key="1">
    <source>
        <dbReference type="ARBA" id="ARBA00003966"/>
    </source>
</evidence>
<dbReference type="SUPFAM" id="SSF51735">
    <property type="entry name" value="NAD(P)-binding Rossmann-fold domains"/>
    <property type="match status" value="1"/>
</dbReference>
<organism evidence="13 14">
    <name type="scientific">Fuscovulum blasticum DSM 2131</name>
    <dbReference type="NCBI Taxonomy" id="1188250"/>
    <lineage>
        <taxon>Bacteria</taxon>
        <taxon>Pseudomonadati</taxon>
        <taxon>Pseudomonadota</taxon>
        <taxon>Alphaproteobacteria</taxon>
        <taxon>Rhodobacterales</taxon>
        <taxon>Paracoccaceae</taxon>
        <taxon>Pseudogemmobacter</taxon>
    </lineage>
</organism>
<comment type="subcellular location">
    <subcellularLocation>
        <location evidence="8">Cytoplasm</location>
    </subcellularLocation>
</comment>
<feature type="binding site" evidence="8">
    <location>
        <position position="229"/>
    </location>
    <ligand>
        <name>substrate</name>
    </ligand>
</feature>
<keyword evidence="8" id="KW-0021">Allosteric enzyme</keyword>
<dbReference type="GO" id="GO:0006089">
    <property type="term" value="P:lactate metabolic process"/>
    <property type="evidence" value="ECO:0007669"/>
    <property type="project" value="TreeGrafter"/>
</dbReference>
<dbReference type="GO" id="GO:0004459">
    <property type="term" value="F:L-lactate dehydrogenase (NAD+) activity"/>
    <property type="evidence" value="ECO:0007669"/>
    <property type="project" value="UniProtKB-UniRule"/>
</dbReference>
<evidence type="ECO:0000256" key="7">
    <source>
        <dbReference type="ARBA" id="ARBA00049258"/>
    </source>
</evidence>
<keyword evidence="8" id="KW-0597">Phosphoprotein</keyword>
<comment type="activity regulation">
    <text evidence="8">Allosterically activated by fructose 1,6-bisphosphate (FBP).</text>
</comment>
<comment type="function">
    <text evidence="1">Catalyzes the reversible oxidation of malate to oxaloacetate.</text>
</comment>
<dbReference type="Gene3D" id="3.40.50.720">
    <property type="entry name" value="NAD(P)-binding Rossmann-like Domain"/>
    <property type="match status" value="1"/>
</dbReference>
<feature type="binding site" evidence="8">
    <location>
        <position position="152"/>
    </location>
    <ligand>
        <name>beta-D-fructose 1,6-bisphosphate</name>
        <dbReference type="ChEBI" id="CHEBI:32966"/>
        <note>allosteric activator</note>
    </ligand>
</feature>
<evidence type="ECO:0000313" key="14">
    <source>
        <dbReference type="Proteomes" id="UP000241362"/>
    </source>
</evidence>
<feature type="binding site" evidence="8">
    <location>
        <begin position="78"/>
        <end position="79"/>
    </location>
    <ligand>
        <name>NAD(+)</name>
        <dbReference type="ChEBI" id="CHEBI:57540"/>
    </ligand>
</feature>
<comment type="similarity">
    <text evidence="3 8">Belongs to the LDH/MDH superfamily. LDH family.</text>
</comment>
<dbReference type="GO" id="GO:0006096">
    <property type="term" value="P:glycolytic process"/>
    <property type="evidence" value="ECO:0007669"/>
    <property type="project" value="UniProtKB-UniRule"/>
</dbReference>
<dbReference type="PROSITE" id="PS00064">
    <property type="entry name" value="L_LDH"/>
    <property type="match status" value="1"/>
</dbReference>
<dbReference type="InterPro" id="IPR011304">
    <property type="entry name" value="L-lactate_DH"/>
</dbReference>
<feature type="modified residue" description="Phosphotyrosine" evidence="8">
    <location>
        <position position="220"/>
    </location>
</feature>
<evidence type="ECO:0000256" key="9">
    <source>
        <dbReference type="PIRSR" id="PIRSR000102-1"/>
    </source>
</evidence>
<feature type="binding site" evidence="8 10">
    <location>
        <position position="34"/>
    </location>
    <ligand>
        <name>NAD(+)</name>
        <dbReference type="ChEBI" id="CHEBI:57540"/>
    </ligand>
</feature>
<feature type="domain" description="Lactate/malate dehydrogenase N-terminal" evidence="11">
    <location>
        <begin position="5"/>
        <end position="141"/>
    </location>
</feature>
<evidence type="ECO:0000256" key="3">
    <source>
        <dbReference type="ARBA" id="ARBA00006054"/>
    </source>
</evidence>
<comment type="pathway">
    <text evidence="2 8">Fermentation; pyruvate fermentation to lactate; (S)-lactate from pyruvate: step 1/1.</text>
</comment>
<feature type="binding site" evidence="10">
    <location>
        <begin position="9"/>
        <end position="14"/>
    </location>
    <ligand>
        <name>NAD(+)</name>
        <dbReference type="ChEBI" id="CHEBI:57540"/>
    </ligand>
</feature>
<feature type="binding site" evidence="8">
    <location>
        <position position="100"/>
    </location>
    <ligand>
        <name>NAD(+)</name>
        <dbReference type="ChEBI" id="CHEBI:57540"/>
    </ligand>
</feature>
<dbReference type="InterPro" id="IPR018177">
    <property type="entry name" value="L-lactate_DH_AS"/>
</dbReference>
<dbReference type="InterPro" id="IPR001557">
    <property type="entry name" value="L-lactate/malate_DH"/>
</dbReference>
<reference evidence="13 14" key="1">
    <citation type="submission" date="2018-03" db="EMBL/GenBank/DDBJ databases">
        <title>Rhodobacter blasticus.</title>
        <authorList>
            <person name="Meyer T.E."/>
            <person name="Miller S."/>
            <person name="Lodha T."/>
            <person name="Gandham S."/>
            <person name="Chintalapati S."/>
            <person name="Chintalapati V.R."/>
        </authorList>
    </citation>
    <scope>NUCLEOTIDE SEQUENCE [LARGE SCALE GENOMIC DNA]</scope>
    <source>
        <strain evidence="13 14">DSM 2131</strain>
    </source>
</reference>
<dbReference type="InterPro" id="IPR036291">
    <property type="entry name" value="NAD(P)-bd_dom_sf"/>
</dbReference>
<feature type="binding site" evidence="10">
    <location>
        <position position="94"/>
    </location>
    <ligand>
        <name>NAD(+)</name>
        <dbReference type="ChEBI" id="CHEBI:57540"/>
    </ligand>
</feature>
<comment type="subunit">
    <text evidence="8">Homotetramer.</text>
</comment>
<evidence type="ECO:0000256" key="2">
    <source>
        <dbReference type="ARBA" id="ARBA00004843"/>
    </source>
</evidence>
<dbReference type="InterPro" id="IPR015955">
    <property type="entry name" value="Lactate_DH/Glyco_Ohase_4_C"/>
</dbReference>
<feature type="active site" description="Proton acceptor" evidence="8 9">
    <location>
        <position position="174"/>
    </location>
</feature>
<dbReference type="EC" id="1.1.1.27" evidence="4 8"/>
<evidence type="ECO:0000256" key="10">
    <source>
        <dbReference type="PIRSR" id="PIRSR000102-3"/>
    </source>
</evidence>
<feature type="binding site" evidence="8">
    <location>
        <position position="81"/>
    </location>
    <ligand>
        <name>substrate</name>
    </ligand>
</feature>
<feature type="binding site" evidence="8">
    <location>
        <begin position="147"/>
        <end position="150"/>
    </location>
    <ligand>
        <name>substrate</name>
    </ligand>
</feature>
<dbReference type="PANTHER" id="PTHR43128">
    <property type="entry name" value="L-2-HYDROXYCARBOXYLATE DEHYDROGENASE (NAD(P)(+))"/>
    <property type="match status" value="1"/>
</dbReference>
<gene>
    <name evidence="8" type="primary">ldh</name>
    <name evidence="13" type="ORF">C5F44_14400</name>
</gene>
<dbReference type="PIRSF" id="PIRSF000102">
    <property type="entry name" value="Lac_mal_DH"/>
    <property type="match status" value="1"/>
</dbReference>
<feature type="binding site" evidence="8">
    <location>
        <position position="64"/>
    </location>
    <ligand>
        <name>NAD(+)</name>
        <dbReference type="ChEBI" id="CHEBI:57540"/>
    </ligand>
</feature>
<dbReference type="Pfam" id="PF02866">
    <property type="entry name" value="Ldh_1_C"/>
    <property type="match status" value="1"/>
</dbReference>
<dbReference type="AlphaFoldDB" id="A0A2T4J676"/>
<protein>
    <recommendedName>
        <fullName evidence="4 8">L-lactate dehydrogenase</fullName>
        <shortName evidence="8">L-LDH</shortName>
        <ecNumber evidence="4 8">1.1.1.27</ecNumber>
    </recommendedName>
</protein>
<evidence type="ECO:0000256" key="8">
    <source>
        <dbReference type="HAMAP-Rule" id="MF_00488"/>
    </source>
</evidence>
<keyword evidence="8" id="KW-0963">Cytoplasm</keyword>
<evidence type="ECO:0000256" key="5">
    <source>
        <dbReference type="ARBA" id="ARBA00023002"/>
    </source>
</evidence>
<evidence type="ECO:0000256" key="6">
    <source>
        <dbReference type="ARBA" id="ARBA00023027"/>
    </source>
</evidence>
<proteinExistence type="inferred from homology"/>
<name>A0A2T4J676_FUSBL</name>
<dbReference type="GO" id="GO:0005737">
    <property type="term" value="C:cytoplasm"/>
    <property type="evidence" value="ECO:0007669"/>
    <property type="project" value="UniProtKB-SubCell"/>
</dbReference>
<keyword evidence="5 8" id="KW-0560">Oxidoreductase</keyword>
<dbReference type="PRINTS" id="PR00086">
    <property type="entry name" value="LLDHDRGNASE"/>
</dbReference>
<comment type="catalytic activity">
    <reaction evidence="7 8">
        <text>(S)-lactate + NAD(+) = pyruvate + NADH + H(+)</text>
        <dbReference type="Rhea" id="RHEA:23444"/>
        <dbReference type="ChEBI" id="CHEBI:15361"/>
        <dbReference type="ChEBI" id="CHEBI:15378"/>
        <dbReference type="ChEBI" id="CHEBI:16651"/>
        <dbReference type="ChEBI" id="CHEBI:57540"/>
        <dbReference type="ChEBI" id="CHEBI:57945"/>
        <dbReference type="EC" id="1.1.1.27"/>
    </reaction>
</comment>